<dbReference type="AlphaFoldDB" id="A0A493SZY6"/>
<accession>A0A493SZY6</accession>
<keyword evidence="2" id="KW-1185">Reference proteome</keyword>
<evidence type="ECO:0000313" key="2">
    <source>
        <dbReference type="Proteomes" id="UP000016666"/>
    </source>
</evidence>
<reference evidence="1 2" key="1">
    <citation type="submission" date="2017-10" db="EMBL/GenBank/DDBJ databases">
        <title>A new Pekin duck reference genome.</title>
        <authorList>
            <person name="Hou Z.-C."/>
            <person name="Zhou Z.-K."/>
            <person name="Zhu F."/>
            <person name="Hou S.-S."/>
        </authorList>
    </citation>
    <scope>NUCLEOTIDE SEQUENCE [LARGE SCALE GENOMIC DNA]</scope>
</reference>
<proteinExistence type="predicted"/>
<dbReference type="Ensembl" id="ENSAPLT00000032113.1">
    <property type="protein sequence ID" value="ENSAPLP00000019071.1"/>
    <property type="gene ID" value="ENSAPLG00000030941.1"/>
</dbReference>
<name>A0A493SZY6_ANAPP</name>
<protein>
    <submittedName>
        <fullName evidence="1">Uncharacterized protein</fullName>
    </submittedName>
</protein>
<reference evidence="1" key="3">
    <citation type="submission" date="2025-09" db="UniProtKB">
        <authorList>
            <consortium name="Ensembl"/>
        </authorList>
    </citation>
    <scope>IDENTIFICATION</scope>
</reference>
<organism evidence="1 2">
    <name type="scientific">Anas platyrhynchos platyrhynchos</name>
    <name type="common">Northern mallard</name>
    <dbReference type="NCBI Taxonomy" id="8840"/>
    <lineage>
        <taxon>Eukaryota</taxon>
        <taxon>Metazoa</taxon>
        <taxon>Chordata</taxon>
        <taxon>Craniata</taxon>
        <taxon>Vertebrata</taxon>
        <taxon>Euteleostomi</taxon>
        <taxon>Archelosauria</taxon>
        <taxon>Archosauria</taxon>
        <taxon>Dinosauria</taxon>
        <taxon>Saurischia</taxon>
        <taxon>Theropoda</taxon>
        <taxon>Coelurosauria</taxon>
        <taxon>Aves</taxon>
        <taxon>Neognathae</taxon>
        <taxon>Galloanserae</taxon>
        <taxon>Anseriformes</taxon>
        <taxon>Anatidae</taxon>
        <taxon>Anatinae</taxon>
        <taxon>Anas</taxon>
    </lineage>
</organism>
<evidence type="ECO:0000313" key="1">
    <source>
        <dbReference type="Ensembl" id="ENSAPLP00000019071.1"/>
    </source>
</evidence>
<sequence>MDELSFQNHASLPTDTVRPCEGKSFLLSYENFPFKECCVIPSPRGGWLLAAASNDPHRPQQSSFIFQPSWPGTEGPSLFSSTYLEGNRKASISLRTTPLPCLVSFCGGVARIGTADLWV</sequence>
<reference evidence="1" key="2">
    <citation type="submission" date="2025-08" db="UniProtKB">
        <authorList>
            <consortium name="Ensembl"/>
        </authorList>
    </citation>
    <scope>IDENTIFICATION</scope>
</reference>
<dbReference type="Proteomes" id="UP000016666">
    <property type="component" value="Chromosome 5"/>
</dbReference>